<evidence type="ECO:0000313" key="3">
    <source>
        <dbReference type="Proteomes" id="UP000235965"/>
    </source>
</evidence>
<organism evidence="2 3">
    <name type="scientific">Cryptotermes secundus</name>
    <dbReference type="NCBI Taxonomy" id="105785"/>
    <lineage>
        <taxon>Eukaryota</taxon>
        <taxon>Metazoa</taxon>
        <taxon>Ecdysozoa</taxon>
        <taxon>Arthropoda</taxon>
        <taxon>Hexapoda</taxon>
        <taxon>Insecta</taxon>
        <taxon>Pterygota</taxon>
        <taxon>Neoptera</taxon>
        <taxon>Polyneoptera</taxon>
        <taxon>Dictyoptera</taxon>
        <taxon>Blattodea</taxon>
        <taxon>Blattoidea</taxon>
        <taxon>Termitoidae</taxon>
        <taxon>Kalotermitidae</taxon>
        <taxon>Cryptotermitinae</taxon>
        <taxon>Cryptotermes</taxon>
    </lineage>
</organism>
<protein>
    <recommendedName>
        <fullName evidence="1">BTB domain-containing protein</fullName>
    </recommendedName>
</protein>
<reference evidence="2 3" key="1">
    <citation type="submission" date="2017-12" db="EMBL/GenBank/DDBJ databases">
        <title>Hemimetabolous genomes reveal molecular basis of termite eusociality.</title>
        <authorList>
            <person name="Harrison M.C."/>
            <person name="Jongepier E."/>
            <person name="Robertson H.M."/>
            <person name="Arning N."/>
            <person name="Bitard-Feildel T."/>
            <person name="Chao H."/>
            <person name="Childers C.P."/>
            <person name="Dinh H."/>
            <person name="Doddapaneni H."/>
            <person name="Dugan S."/>
            <person name="Gowin J."/>
            <person name="Greiner C."/>
            <person name="Han Y."/>
            <person name="Hu H."/>
            <person name="Hughes D.S.T."/>
            <person name="Huylmans A.-K."/>
            <person name="Kemena C."/>
            <person name="Kremer L.P.M."/>
            <person name="Lee S.L."/>
            <person name="Lopez-Ezquerra A."/>
            <person name="Mallet L."/>
            <person name="Monroy-Kuhn J.M."/>
            <person name="Moser A."/>
            <person name="Murali S.C."/>
            <person name="Muzny D.M."/>
            <person name="Otani S."/>
            <person name="Piulachs M.-D."/>
            <person name="Poelchau M."/>
            <person name="Qu J."/>
            <person name="Schaub F."/>
            <person name="Wada-Katsumata A."/>
            <person name="Worley K.C."/>
            <person name="Xie Q."/>
            <person name="Ylla G."/>
            <person name="Poulsen M."/>
            <person name="Gibbs R.A."/>
            <person name="Schal C."/>
            <person name="Richards S."/>
            <person name="Belles X."/>
            <person name="Korb J."/>
            <person name="Bornberg-Bauer E."/>
        </authorList>
    </citation>
    <scope>NUCLEOTIDE SEQUENCE [LARGE SCALE GENOMIC DNA]</scope>
    <source>
        <tissue evidence="2">Whole body</tissue>
    </source>
</reference>
<sequence length="284" mass="32580">MHAILWKLMVQCDALKRLLEVLDSSSTENDGLRKHVSTSLILLAVALNVPKPRHHTRRTHKRKDKYQNQLEETASGSTTICSDMKASEDAVLLQLDDGSSVQVSKKHLSLLSPVFEAMFRGNFKESHEDCVPLPGISHYSLINLLSMKSRYILSHMPGIDLSKSLDLIAVLDRFLVTGSEQVIEMIVREFLSHSTAVDIYVRCVEAGSVSHFHTLRYDTVRYMLTSNSEPNKNTEKLFEDFLRCPYKKELLRDITNIFEERLDHLRCKTHHDKFKKNAKITRKS</sequence>
<dbReference type="SUPFAM" id="SSF54695">
    <property type="entry name" value="POZ domain"/>
    <property type="match status" value="1"/>
</dbReference>
<dbReference type="InterPro" id="IPR000210">
    <property type="entry name" value="BTB/POZ_dom"/>
</dbReference>
<dbReference type="AlphaFoldDB" id="A0A2J7QXN0"/>
<dbReference type="InterPro" id="IPR011333">
    <property type="entry name" value="SKP1/BTB/POZ_sf"/>
</dbReference>
<dbReference type="PANTHER" id="PTHR23312">
    <property type="entry name" value="ARMC5 ARMADILLO REPEAT-CONTAINING -RELATED"/>
    <property type="match status" value="1"/>
</dbReference>
<keyword evidence="3" id="KW-1185">Reference proteome</keyword>
<accession>A0A2J7QXN0</accession>
<dbReference type="GO" id="GO:0009653">
    <property type="term" value="P:anatomical structure morphogenesis"/>
    <property type="evidence" value="ECO:0007669"/>
    <property type="project" value="TreeGrafter"/>
</dbReference>
<proteinExistence type="predicted"/>
<name>A0A2J7QXN0_9NEOP</name>
<evidence type="ECO:0000259" key="1">
    <source>
        <dbReference type="PROSITE" id="PS50097"/>
    </source>
</evidence>
<dbReference type="EMBL" id="NEVH01009378">
    <property type="protein sequence ID" value="PNF33339.1"/>
    <property type="molecule type" value="Genomic_DNA"/>
</dbReference>
<dbReference type="OrthoDB" id="6086604at2759"/>
<dbReference type="PANTHER" id="PTHR23312:SF8">
    <property type="entry name" value="ARMADILLO REPEAT-CONTAINING PROTEIN 5"/>
    <property type="match status" value="1"/>
</dbReference>
<feature type="domain" description="BTB" evidence="1">
    <location>
        <begin position="89"/>
        <end position="184"/>
    </location>
</feature>
<dbReference type="PROSITE" id="PS50097">
    <property type="entry name" value="BTB"/>
    <property type="match status" value="1"/>
</dbReference>
<gene>
    <name evidence="2" type="ORF">B7P43_G07529</name>
</gene>
<evidence type="ECO:0000313" key="2">
    <source>
        <dbReference type="EMBL" id="PNF33339.1"/>
    </source>
</evidence>
<dbReference type="Proteomes" id="UP000235965">
    <property type="component" value="Unassembled WGS sequence"/>
</dbReference>
<dbReference type="Gene3D" id="3.30.710.10">
    <property type="entry name" value="Potassium Channel Kv1.1, Chain A"/>
    <property type="match status" value="1"/>
</dbReference>
<dbReference type="GO" id="GO:0005829">
    <property type="term" value="C:cytosol"/>
    <property type="evidence" value="ECO:0007669"/>
    <property type="project" value="TreeGrafter"/>
</dbReference>
<dbReference type="Pfam" id="PF00651">
    <property type="entry name" value="BTB"/>
    <property type="match status" value="1"/>
</dbReference>
<comment type="caution">
    <text evidence="2">The sequence shown here is derived from an EMBL/GenBank/DDBJ whole genome shotgun (WGS) entry which is preliminary data.</text>
</comment>